<accession>A0A9P8MBQ4</accession>
<name>A0A9P8MBQ4_9HYPO</name>
<feature type="region of interest" description="Disordered" evidence="1">
    <location>
        <begin position="570"/>
        <end position="726"/>
    </location>
</feature>
<feature type="compositionally biased region" description="Polar residues" evidence="1">
    <location>
        <begin position="1"/>
        <end position="28"/>
    </location>
</feature>
<feature type="compositionally biased region" description="Basic and acidic residues" evidence="1">
    <location>
        <begin position="706"/>
        <end position="724"/>
    </location>
</feature>
<dbReference type="AlphaFoldDB" id="A0A9P8MBQ4"/>
<feature type="compositionally biased region" description="Basic residues" evidence="1">
    <location>
        <begin position="637"/>
        <end position="649"/>
    </location>
</feature>
<protein>
    <submittedName>
        <fullName evidence="2">Uncharacterized protein</fullName>
    </submittedName>
</protein>
<feature type="compositionally biased region" description="Basic and acidic residues" evidence="1">
    <location>
        <begin position="667"/>
        <end position="693"/>
    </location>
</feature>
<feature type="compositionally biased region" description="Low complexity" evidence="1">
    <location>
        <begin position="936"/>
        <end position="947"/>
    </location>
</feature>
<feature type="compositionally biased region" description="Basic and acidic residues" evidence="1">
    <location>
        <begin position="577"/>
        <end position="586"/>
    </location>
</feature>
<keyword evidence="3" id="KW-1185">Reference proteome</keyword>
<evidence type="ECO:0000256" key="1">
    <source>
        <dbReference type="SAM" id="MobiDB-lite"/>
    </source>
</evidence>
<proteinExistence type="predicted"/>
<sequence length="979" mass="111345">MDDYNNAAQNTDMGRRQPSNMTNTVTRTPQRRRPNTAYDGHDYGQQQHTVNANHDGYPSFVNNQVLGRDMETHFPSDPWPSNFGPQPGLQPSAPQCYNQMNEAPSYQLTVNLGDPVSRLSLSQHPSSSQMFAPQLPPPPVYCQHQYISPEYHQPSEGYDINEANGATAVDAARPSQQACRQGRVKTSRPTASHDVADSDTEYAATDHENDKDSNDTPDIRKQKRYQKKYEDQEPERDPKTGRFRQVCNLRKQKKKGRPDTDPEEVYENFAQFRLRKGINLKTKDVSDGESNEGFEYNKYGQLQRKTFSTEDIREIVRFKIEESQKSKVPPENSQEPPKKDFTMWIQSAPCQAGGRLNRRFDQDCRWKLCPVTKRTVRPGQFRVAFDELPNFTGKGLVDPLKPALVLHLRCFEEVFSREETQKYLTDGVLKGDRREFESEDRNIVRLDKDGKDHSRTIIEEWRKATYKEQEAIAQKIVDAKREADAKNNNSGSGDCEFYQEPTYSAGHLASLTFALTAWYTDQNTKYRTMDGNGTRARKRNERNKERPKGIRATFDYSFGDIEYYKKAKEGQQNYSNKHPEKKDKAASKQGARTKQEDTEHRDSSDGPETKLLQAKERPEEAKKRLDEAEEKGDAQKHVHKKKSTKKKGKRNDPAAQTAVEEASESLETTKRDCRRAPKERSSAKDTDAVEESPRSIQQSAKSHATAHTDDLGERSGNEPAKENFEPSYNDPICYTRSFCLWPCLTDANVVFEGENLYPLPGTAGQDQLADYKNLNCPGPLGVNQGEWLENFRKPQESLPIVFPREDALFLQESMSTPTFNASMSSTQMPTPWALQSRVLGEAPDSDEDGPLRVKQEPSQQRVLEEALDSDEDRPLRVKQEPSQQRGLQELPDYNNNISDPRTVPSRVAAPRKRGQRQISDYNDAEEAPSTKRARTAAPQQVSNAAAACHTPSYGPNRPARNKRRADGDLDDSSHKRMCQ</sequence>
<feature type="region of interest" description="Disordered" evidence="1">
    <location>
        <begin position="840"/>
        <end position="979"/>
    </location>
</feature>
<feature type="region of interest" description="Disordered" evidence="1">
    <location>
        <begin position="170"/>
        <end position="264"/>
    </location>
</feature>
<feature type="compositionally biased region" description="Basic and acidic residues" evidence="1">
    <location>
        <begin position="593"/>
        <end position="636"/>
    </location>
</feature>
<dbReference type="Proteomes" id="UP000764110">
    <property type="component" value="Unassembled WGS sequence"/>
</dbReference>
<evidence type="ECO:0000313" key="2">
    <source>
        <dbReference type="EMBL" id="KAH0598496.1"/>
    </source>
</evidence>
<feature type="compositionally biased region" description="Basic and acidic residues" evidence="1">
    <location>
        <begin position="964"/>
        <end position="979"/>
    </location>
</feature>
<feature type="compositionally biased region" description="Basic and acidic residues" evidence="1">
    <location>
        <begin position="227"/>
        <end position="240"/>
    </location>
</feature>
<organism evidence="2 3">
    <name type="scientific">Metarhizium humberi</name>
    <dbReference type="NCBI Taxonomy" id="2596975"/>
    <lineage>
        <taxon>Eukaryota</taxon>
        <taxon>Fungi</taxon>
        <taxon>Dikarya</taxon>
        <taxon>Ascomycota</taxon>
        <taxon>Pezizomycotina</taxon>
        <taxon>Sordariomycetes</taxon>
        <taxon>Hypocreomycetidae</taxon>
        <taxon>Hypocreales</taxon>
        <taxon>Clavicipitaceae</taxon>
        <taxon>Metarhizium</taxon>
    </lineage>
</organism>
<feature type="compositionally biased region" description="Basic and acidic residues" evidence="1">
    <location>
        <begin position="204"/>
        <end position="220"/>
    </location>
</feature>
<feature type="region of interest" description="Disordered" evidence="1">
    <location>
        <begin position="525"/>
        <end position="551"/>
    </location>
</feature>
<reference evidence="2 3" key="1">
    <citation type="submission" date="2020-07" db="EMBL/GenBank/DDBJ databases">
        <title>Metarhizium humberi genome.</title>
        <authorList>
            <person name="Lysoe E."/>
        </authorList>
    </citation>
    <scope>NUCLEOTIDE SEQUENCE [LARGE SCALE GENOMIC DNA]</scope>
    <source>
        <strain evidence="2 3">ESALQ1638</strain>
    </source>
</reference>
<evidence type="ECO:0000313" key="3">
    <source>
        <dbReference type="Proteomes" id="UP000764110"/>
    </source>
</evidence>
<comment type="caution">
    <text evidence="2">The sequence shown here is derived from an EMBL/GenBank/DDBJ whole genome shotgun (WGS) entry which is preliminary data.</text>
</comment>
<dbReference type="EMBL" id="JACEFI010000005">
    <property type="protein sequence ID" value="KAH0598496.1"/>
    <property type="molecule type" value="Genomic_DNA"/>
</dbReference>
<feature type="region of interest" description="Disordered" evidence="1">
    <location>
        <begin position="1"/>
        <end position="54"/>
    </location>
</feature>
<gene>
    <name evidence="2" type="ORF">MHUMG1_03795</name>
</gene>